<dbReference type="AlphaFoldDB" id="A0A0A9CFD1"/>
<evidence type="ECO:0000313" key="1">
    <source>
        <dbReference type="EMBL" id="JAD72085.1"/>
    </source>
</evidence>
<reference evidence="1" key="2">
    <citation type="journal article" date="2015" name="Data Brief">
        <title>Shoot transcriptome of the giant reed, Arundo donax.</title>
        <authorList>
            <person name="Barrero R.A."/>
            <person name="Guerrero F.D."/>
            <person name="Moolhuijzen P."/>
            <person name="Goolsby J.A."/>
            <person name="Tidwell J."/>
            <person name="Bellgard S.E."/>
            <person name="Bellgard M.I."/>
        </authorList>
    </citation>
    <scope>NUCLEOTIDE SEQUENCE</scope>
    <source>
        <tissue evidence="1">Shoot tissue taken approximately 20 cm above the soil surface</tissue>
    </source>
</reference>
<reference evidence="1" key="1">
    <citation type="submission" date="2014-09" db="EMBL/GenBank/DDBJ databases">
        <authorList>
            <person name="Magalhaes I.L.F."/>
            <person name="Oliveira U."/>
            <person name="Santos F.R."/>
            <person name="Vidigal T.H.D.A."/>
            <person name="Brescovit A.D."/>
            <person name="Santos A.J."/>
        </authorList>
    </citation>
    <scope>NUCLEOTIDE SEQUENCE</scope>
    <source>
        <tissue evidence="1">Shoot tissue taken approximately 20 cm above the soil surface</tissue>
    </source>
</reference>
<organism evidence="1">
    <name type="scientific">Arundo donax</name>
    <name type="common">Giant reed</name>
    <name type="synonym">Donax arundinaceus</name>
    <dbReference type="NCBI Taxonomy" id="35708"/>
    <lineage>
        <taxon>Eukaryota</taxon>
        <taxon>Viridiplantae</taxon>
        <taxon>Streptophyta</taxon>
        <taxon>Embryophyta</taxon>
        <taxon>Tracheophyta</taxon>
        <taxon>Spermatophyta</taxon>
        <taxon>Magnoliopsida</taxon>
        <taxon>Liliopsida</taxon>
        <taxon>Poales</taxon>
        <taxon>Poaceae</taxon>
        <taxon>PACMAD clade</taxon>
        <taxon>Arundinoideae</taxon>
        <taxon>Arundineae</taxon>
        <taxon>Arundo</taxon>
    </lineage>
</organism>
<protein>
    <submittedName>
        <fullName evidence="1">Uncharacterized protein</fullName>
    </submittedName>
</protein>
<accession>A0A0A9CFD1</accession>
<proteinExistence type="predicted"/>
<sequence length="39" mass="4706">MLVPLVSMLPTAAPRREDRKAIRPEFMTHFQMRLFQSFR</sequence>
<dbReference type="EMBL" id="GBRH01225810">
    <property type="protein sequence ID" value="JAD72085.1"/>
    <property type="molecule type" value="Transcribed_RNA"/>
</dbReference>
<name>A0A0A9CFD1_ARUDO</name>